<dbReference type="NCBIfam" id="TIGR00449">
    <property type="entry name" value="tgt_general"/>
    <property type="match status" value="1"/>
</dbReference>
<feature type="binding site" evidence="6">
    <location>
        <begin position="94"/>
        <end position="98"/>
    </location>
    <ligand>
        <name>substrate</name>
    </ligand>
</feature>
<dbReference type="NCBIfam" id="TIGR00430">
    <property type="entry name" value="Q_tRNA_tgt"/>
    <property type="match status" value="1"/>
</dbReference>
<feature type="binding site" evidence="6">
    <location>
        <position position="316"/>
    </location>
    <ligand>
        <name>Zn(2+)</name>
        <dbReference type="ChEBI" id="CHEBI:29105"/>
    </ligand>
</feature>
<dbReference type="InterPro" id="IPR002616">
    <property type="entry name" value="tRNA_ribo_trans-like"/>
</dbReference>
<feature type="region of interest" description="RNA binding" evidence="6">
    <location>
        <begin position="257"/>
        <end position="263"/>
    </location>
</feature>
<feature type="active site" description="Proton acceptor" evidence="6">
    <location>
        <position position="94"/>
    </location>
</feature>
<dbReference type="SUPFAM" id="SSF51713">
    <property type="entry name" value="tRNA-guanine transglycosylase"/>
    <property type="match status" value="1"/>
</dbReference>
<evidence type="ECO:0000313" key="8">
    <source>
        <dbReference type="EMBL" id="TNJ30287.1"/>
    </source>
</evidence>
<dbReference type="GO" id="GO:0005829">
    <property type="term" value="C:cytosol"/>
    <property type="evidence" value="ECO:0007669"/>
    <property type="project" value="TreeGrafter"/>
</dbReference>
<comment type="subunit">
    <text evidence="6">Heterodimer of a catalytic subunit and an accessory subunit.</text>
</comment>
<feature type="region of interest" description="RNA binding; important for wobble base 34 recognition" evidence="6">
    <location>
        <begin position="281"/>
        <end position="285"/>
    </location>
</feature>
<evidence type="ECO:0000313" key="9">
    <source>
        <dbReference type="Proteomes" id="UP000315496"/>
    </source>
</evidence>
<evidence type="ECO:0000256" key="3">
    <source>
        <dbReference type="ARBA" id="ARBA00022694"/>
    </source>
</evidence>
<comment type="catalytic activity">
    <reaction evidence="6">
        <text>guanosine(34) in tRNA + queuine = queuosine(34) in tRNA + guanine</text>
        <dbReference type="Rhea" id="RHEA:16633"/>
        <dbReference type="Rhea" id="RHEA-COMP:10341"/>
        <dbReference type="Rhea" id="RHEA-COMP:18571"/>
        <dbReference type="ChEBI" id="CHEBI:16235"/>
        <dbReference type="ChEBI" id="CHEBI:17433"/>
        <dbReference type="ChEBI" id="CHEBI:74269"/>
        <dbReference type="ChEBI" id="CHEBI:194431"/>
        <dbReference type="EC" id="2.4.2.64"/>
    </reaction>
</comment>
<dbReference type="EC" id="2.4.2.64" evidence="6"/>
<dbReference type="EMBL" id="VDLU01000001">
    <property type="protein sequence ID" value="TNJ30287.1"/>
    <property type="molecule type" value="Genomic_DNA"/>
</dbReference>
<keyword evidence="4 6" id="KW-0479">Metal-binding</keyword>
<evidence type="ECO:0000256" key="4">
    <source>
        <dbReference type="ARBA" id="ARBA00022723"/>
    </source>
</evidence>
<name>A0A4Z1TAN7_GIAMU</name>
<dbReference type="AlphaFoldDB" id="A0A4Z1TAN7"/>
<evidence type="ECO:0000256" key="5">
    <source>
        <dbReference type="ARBA" id="ARBA00022833"/>
    </source>
</evidence>
<organism evidence="8 9">
    <name type="scientific">Giardia muris</name>
    <dbReference type="NCBI Taxonomy" id="5742"/>
    <lineage>
        <taxon>Eukaryota</taxon>
        <taxon>Metamonada</taxon>
        <taxon>Diplomonadida</taxon>
        <taxon>Hexamitidae</taxon>
        <taxon>Giardiinae</taxon>
        <taxon>Giardia</taxon>
    </lineage>
</organism>
<dbReference type="InterPro" id="IPR036511">
    <property type="entry name" value="TGT-like_sf"/>
</dbReference>
<dbReference type="PANTHER" id="PTHR43530">
    <property type="entry name" value="QUEUINE TRNA-RIBOSYLTRANSFERASE CATALYTIC SUBUNIT 1"/>
    <property type="match status" value="1"/>
</dbReference>
<protein>
    <recommendedName>
        <fullName evidence="6">Queuine tRNA-ribosyltransferase catalytic subunit 1</fullName>
        <ecNumber evidence="6">2.4.2.64</ecNumber>
    </recommendedName>
    <alternativeName>
        <fullName evidence="6">Guanine insertion enzyme</fullName>
    </alternativeName>
    <alternativeName>
        <fullName evidence="6">tRNA-guanine transglycosylase</fullName>
    </alternativeName>
</protein>
<feature type="binding site" evidence="6">
    <location>
        <position position="319"/>
    </location>
    <ligand>
        <name>Zn(2+)</name>
        <dbReference type="ChEBI" id="CHEBI:29105"/>
    </ligand>
</feature>
<feature type="binding site" evidence="6">
    <location>
        <position position="194"/>
    </location>
    <ligand>
        <name>substrate</name>
    </ligand>
</feature>
<keyword evidence="9" id="KW-1185">Reference proteome</keyword>
<dbReference type="OrthoDB" id="10249838at2759"/>
<sequence>MGKGPLVFQVEGTYKRARATTVTLGHGPVQTPVYMPVGTQGTLKGFSTEQIDEMNARIMLSNTYFLNLRPGIACLESMGGLHSLMGRTANLLTDSGGFQMVSLIDLSEVTEEGVSFISPVDSKRLLLTPEESIRTQQAIGSDVMMALDDVVSALLDHERDYERLALSTARTTRWLDRCIATHTSPTQTLFGICQGHLDITPGGFRDQCIRDITERKDRIGGVAIGGLSGGEAKDDFWRVVSYCCEHLPEELPRYVMGVGFPLDLVVCTCLGADMFDCVYSTRVARMGKAMIRSGIISLDKSAFALDMSPLDPDCPCRACRHSKAYLHALLVSKSPVAGQLLSDHNVRYLLGLMSGLRASILNGTLDSYVNDFLRDQFPEKGSVPTWALDALKSAGISLNVV</sequence>
<evidence type="ECO:0000256" key="2">
    <source>
        <dbReference type="ARBA" id="ARBA00022679"/>
    </source>
</evidence>
<evidence type="ECO:0000259" key="7">
    <source>
        <dbReference type="Pfam" id="PF01702"/>
    </source>
</evidence>
<dbReference type="Gene3D" id="3.20.20.105">
    <property type="entry name" value="Queuine tRNA-ribosyltransferase-like"/>
    <property type="match status" value="1"/>
</dbReference>
<dbReference type="Proteomes" id="UP000315496">
    <property type="component" value="Chromosome 1"/>
</dbReference>
<keyword evidence="5 6" id="KW-0862">Zinc</keyword>
<comment type="function">
    <text evidence="6">Catalytic subunit of the queuine tRNA-ribosyltransferase (TGT) that catalyzes the base-exchange of a guanine (G) residue with queuine (Q) at position 34 (anticodon wobble position) in tRNAs with GU(N) anticodons (tRNA-Asp, -Asn, -His and -Tyr), resulting in the hypermodified nucleoside queuosine (7-(((4,5-cis-dihydroxy-2-cyclopenten-1-yl)amino)methyl)-7-deazaguanosine). Catalysis occurs through a double-displacement mechanism. The nucleophile active site attacks the C1' of nucleotide 34 to detach the guanine base from the RNA, forming a covalent enzyme-RNA intermediate. The proton acceptor active site deprotonates the incoming queuine, allowing a nucleophilic attack on the C1' of the ribose to form the product.</text>
</comment>
<feature type="binding site" evidence="6">
    <location>
        <position position="226"/>
    </location>
    <ligand>
        <name>substrate</name>
    </ligand>
</feature>
<keyword evidence="3 6" id="KW-0819">tRNA processing</keyword>
<dbReference type="GO" id="GO:0006400">
    <property type="term" value="P:tRNA modification"/>
    <property type="evidence" value="ECO:0007669"/>
    <property type="project" value="InterPro"/>
</dbReference>
<feature type="binding site" evidence="6">
    <location>
        <position position="148"/>
    </location>
    <ligand>
        <name>substrate</name>
    </ligand>
</feature>
<keyword evidence="1 6" id="KW-0328">Glycosyltransferase</keyword>
<keyword evidence="2 6" id="KW-0808">Transferase</keyword>
<dbReference type="GO" id="GO:0008479">
    <property type="term" value="F:tRNA-guanosine(34) queuine transglycosylase activity"/>
    <property type="evidence" value="ECO:0007669"/>
    <property type="project" value="UniProtKB-UniRule"/>
</dbReference>
<comment type="similarity">
    <text evidence="6">Belongs to the queuine tRNA-ribosyltransferase family.</text>
</comment>
<proteinExistence type="inferred from homology"/>
<keyword evidence="6" id="KW-0963">Cytoplasm</keyword>
<feature type="binding site" evidence="6">
    <location>
        <position position="314"/>
    </location>
    <ligand>
        <name>Zn(2+)</name>
        <dbReference type="ChEBI" id="CHEBI:29105"/>
    </ligand>
</feature>
<feature type="binding site" evidence="6">
    <location>
        <position position="344"/>
    </location>
    <ligand>
        <name>Zn(2+)</name>
        <dbReference type="ChEBI" id="CHEBI:29105"/>
    </ligand>
</feature>
<feature type="domain" description="tRNA-guanine(15) transglycosylase-like" evidence="7">
    <location>
        <begin position="16"/>
        <end position="376"/>
    </location>
</feature>
<feature type="active site" description="Nucleophile" evidence="6">
    <location>
        <position position="276"/>
    </location>
</feature>
<evidence type="ECO:0000256" key="6">
    <source>
        <dbReference type="HAMAP-Rule" id="MF_03218"/>
    </source>
</evidence>
<dbReference type="PANTHER" id="PTHR43530:SF1">
    <property type="entry name" value="QUEUINE TRNA-RIBOSYLTRANSFERASE CATALYTIC SUBUNIT 1"/>
    <property type="match status" value="1"/>
</dbReference>
<dbReference type="Pfam" id="PF01702">
    <property type="entry name" value="TGT"/>
    <property type="match status" value="1"/>
</dbReference>
<accession>A0A4Z1TAN7</accession>
<comment type="subcellular location">
    <subcellularLocation>
        <location evidence="6">Cytoplasm</location>
    </subcellularLocation>
</comment>
<dbReference type="InterPro" id="IPR004803">
    <property type="entry name" value="TGT"/>
</dbReference>
<comment type="cofactor">
    <cofactor evidence="6">
        <name>Zn(2+)</name>
        <dbReference type="ChEBI" id="CHEBI:29105"/>
    </cofactor>
</comment>
<comment type="caution">
    <text evidence="8">The sequence shown here is derived from an EMBL/GenBank/DDBJ whole genome shotgun (WGS) entry which is preliminary data.</text>
</comment>
<reference evidence="8 9" key="1">
    <citation type="submission" date="2019-05" db="EMBL/GenBank/DDBJ databases">
        <title>The compact genome of Giardia muris reveals important steps in the evolution of intestinal protozoan parasites.</title>
        <authorList>
            <person name="Xu F."/>
            <person name="Jimenez-Gonzalez A."/>
            <person name="Einarsson E."/>
            <person name="Astvaldsson A."/>
            <person name="Peirasmaki D."/>
            <person name="Eckmann L."/>
            <person name="Andersson J.O."/>
            <person name="Svard S.G."/>
            <person name="Jerlstrom-Hultqvist J."/>
        </authorList>
    </citation>
    <scope>NUCLEOTIDE SEQUENCE [LARGE SCALE GENOMIC DNA]</scope>
    <source>
        <strain evidence="8 9">Roberts-Thomson</strain>
    </source>
</reference>
<gene>
    <name evidence="8" type="ORF">GMRT_11235</name>
</gene>
<evidence type="ECO:0000256" key="1">
    <source>
        <dbReference type="ARBA" id="ARBA00022676"/>
    </source>
</evidence>
<dbReference type="GO" id="GO:0046872">
    <property type="term" value="F:metal ion binding"/>
    <property type="evidence" value="ECO:0007669"/>
    <property type="project" value="UniProtKB-KW"/>
</dbReference>
<dbReference type="VEuPathDB" id="GiardiaDB:GMRT_11235"/>
<dbReference type="HAMAP" id="MF_00168">
    <property type="entry name" value="Q_tRNA_Tgt"/>
    <property type="match status" value="1"/>
</dbReference>